<feature type="transmembrane region" description="Helical" evidence="1">
    <location>
        <begin position="7"/>
        <end position="29"/>
    </location>
</feature>
<keyword evidence="1" id="KW-1133">Transmembrane helix</keyword>
<comment type="caution">
    <text evidence="2">The sequence shown here is derived from an EMBL/GenBank/DDBJ whole genome shotgun (WGS) entry which is preliminary data.</text>
</comment>
<feature type="transmembrane region" description="Helical" evidence="1">
    <location>
        <begin position="78"/>
        <end position="97"/>
    </location>
</feature>
<keyword evidence="1" id="KW-0812">Transmembrane</keyword>
<name>A0ABV8VJX9_9NOCA</name>
<keyword evidence="3" id="KW-1185">Reference proteome</keyword>
<dbReference type="EMBL" id="JBHSDL010000014">
    <property type="protein sequence ID" value="MFC4375085.1"/>
    <property type="molecule type" value="Genomic_DNA"/>
</dbReference>
<organism evidence="2 3">
    <name type="scientific">Nocardia halotolerans</name>
    <dbReference type="NCBI Taxonomy" id="1755878"/>
    <lineage>
        <taxon>Bacteria</taxon>
        <taxon>Bacillati</taxon>
        <taxon>Actinomycetota</taxon>
        <taxon>Actinomycetes</taxon>
        <taxon>Mycobacteriales</taxon>
        <taxon>Nocardiaceae</taxon>
        <taxon>Nocardia</taxon>
    </lineage>
</organism>
<feature type="transmembrane region" description="Helical" evidence="1">
    <location>
        <begin position="49"/>
        <end position="71"/>
    </location>
</feature>
<proteinExistence type="predicted"/>
<reference evidence="3" key="1">
    <citation type="journal article" date="2019" name="Int. J. Syst. Evol. Microbiol.">
        <title>The Global Catalogue of Microorganisms (GCM) 10K type strain sequencing project: providing services to taxonomists for standard genome sequencing and annotation.</title>
        <authorList>
            <consortium name="The Broad Institute Genomics Platform"/>
            <consortium name="The Broad Institute Genome Sequencing Center for Infectious Disease"/>
            <person name="Wu L."/>
            <person name="Ma J."/>
        </authorList>
    </citation>
    <scope>NUCLEOTIDE SEQUENCE [LARGE SCALE GENOMIC DNA]</scope>
    <source>
        <strain evidence="3">IBRC-M 10490</strain>
    </source>
</reference>
<evidence type="ECO:0000256" key="1">
    <source>
        <dbReference type="SAM" id="Phobius"/>
    </source>
</evidence>
<sequence length="138" mass="14477">MTGTRGLVVRGGLAFFAVVSGVLGTWILVSPEGFFSFPWVNLGMPYNPHLMLDYGAMNLAAAIPLAVAVISAPLVVRAALASYTVWTVAHLGIHWHLRAHLAAHTSEGQAGVLLAILTAGAVISLALLVLSLTGPRRE</sequence>
<keyword evidence="1" id="KW-0472">Membrane</keyword>
<evidence type="ECO:0000313" key="2">
    <source>
        <dbReference type="EMBL" id="MFC4375085.1"/>
    </source>
</evidence>
<dbReference type="Proteomes" id="UP001595844">
    <property type="component" value="Unassembled WGS sequence"/>
</dbReference>
<evidence type="ECO:0000313" key="3">
    <source>
        <dbReference type="Proteomes" id="UP001595844"/>
    </source>
</evidence>
<protein>
    <submittedName>
        <fullName evidence="2">Uncharacterized protein</fullName>
    </submittedName>
</protein>
<accession>A0ABV8VJX9</accession>
<gene>
    <name evidence="2" type="ORF">ACFO5K_13355</name>
</gene>
<feature type="transmembrane region" description="Helical" evidence="1">
    <location>
        <begin position="109"/>
        <end position="132"/>
    </location>
</feature>
<dbReference type="RefSeq" id="WP_378561198.1">
    <property type="nucleotide sequence ID" value="NZ_JBHSDL010000014.1"/>
</dbReference>